<keyword evidence="3" id="KW-1185">Reference proteome</keyword>
<feature type="compositionally biased region" description="Basic and acidic residues" evidence="1">
    <location>
        <begin position="1"/>
        <end position="14"/>
    </location>
</feature>
<evidence type="ECO:0000313" key="3">
    <source>
        <dbReference type="Proteomes" id="UP000240527"/>
    </source>
</evidence>
<accession>A0ABN5IQR3</accession>
<feature type="region of interest" description="Disordered" evidence="1">
    <location>
        <begin position="1"/>
        <end position="41"/>
    </location>
</feature>
<dbReference type="Proteomes" id="UP000240527">
    <property type="component" value="Chromosome"/>
</dbReference>
<proteinExistence type="predicted"/>
<evidence type="ECO:0000313" key="2">
    <source>
        <dbReference type="EMBL" id="AVQ01357.1"/>
    </source>
</evidence>
<sequence length="59" mass="6490">MVVTDMEREDREGEALSQAGSRGNRQIEPSAASLLQGDDQIPRQQLAKRGFVRAPGPIR</sequence>
<name>A0ABN5IQR3_9CAUL</name>
<protein>
    <submittedName>
        <fullName evidence="2">Uncharacterized protein</fullName>
    </submittedName>
</protein>
<dbReference type="EMBL" id="CP027850">
    <property type="protein sequence ID" value="AVQ01357.1"/>
    <property type="molecule type" value="Genomic_DNA"/>
</dbReference>
<organism evidence="2 3">
    <name type="scientific">Caulobacter segnis</name>
    <dbReference type="NCBI Taxonomy" id="88688"/>
    <lineage>
        <taxon>Bacteria</taxon>
        <taxon>Pseudomonadati</taxon>
        <taxon>Pseudomonadota</taxon>
        <taxon>Alphaproteobacteria</taxon>
        <taxon>Caulobacterales</taxon>
        <taxon>Caulobacteraceae</taxon>
        <taxon>Caulobacter</taxon>
    </lineage>
</organism>
<reference evidence="2 3" key="1">
    <citation type="journal article" date="2015" name="Biotechnol. Bioeng.">
        <title>Genome sequence and phenotypic characterization of Caulobacter segnis.</title>
        <authorList>
            <person name="Patel S."/>
            <person name="Fletcher B."/>
            <person name="Scott D.C."/>
            <person name="Ely B."/>
        </authorList>
    </citation>
    <scope>NUCLEOTIDE SEQUENCE [LARGE SCALE GENOMIC DNA]</scope>
    <source>
        <strain evidence="2 3">TK0059</strain>
    </source>
</reference>
<gene>
    <name evidence="2" type="ORF">B7G68_05495</name>
</gene>
<evidence type="ECO:0000256" key="1">
    <source>
        <dbReference type="SAM" id="MobiDB-lite"/>
    </source>
</evidence>